<organism evidence="2 3">
    <name type="scientific">Candidatus Moduliflexus flocculans</name>
    <dbReference type="NCBI Taxonomy" id="1499966"/>
    <lineage>
        <taxon>Bacteria</taxon>
        <taxon>Candidatus Moduliflexota</taxon>
        <taxon>Candidatus Moduliflexia</taxon>
        <taxon>Candidatus Moduliflexales</taxon>
        <taxon>Candidatus Moduliflexaceae</taxon>
    </lineage>
</organism>
<keyword evidence="1" id="KW-0732">Signal</keyword>
<protein>
    <submittedName>
        <fullName evidence="2">Uncharacterized protein</fullName>
    </submittedName>
</protein>
<evidence type="ECO:0000256" key="1">
    <source>
        <dbReference type="SAM" id="SignalP"/>
    </source>
</evidence>
<feature type="signal peptide" evidence="1">
    <location>
        <begin position="1"/>
        <end position="24"/>
    </location>
</feature>
<dbReference type="PROSITE" id="PS51257">
    <property type="entry name" value="PROKAR_LIPOPROTEIN"/>
    <property type="match status" value="1"/>
</dbReference>
<keyword evidence="3" id="KW-1185">Reference proteome</keyword>
<dbReference type="EMBL" id="DF820458">
    <property type="protein sequence ID" value="GAK52536.1"/>
    <property type="molecule type" value="Genomic_DNA"/>
</dbReference>
<name>A0A081BQ70_9BACT</name>
<dbReference type="HOGENOM" id="CLU_1363951_0_0_0"/>
<dbReference type="Proteomes" id="UP000030700">
    <property type="component" value="Unassembled WGS sequence"/>
</dbReference>
<gene>
    <name evidence="2" type="ORF">U14_03787</name>
</gene>
<sequence length="200" mass="21793">MRNNSWLVRIFMILLVVASLTGCSNNGSNPTIPQMSGVLPTAASAPSGHSVTVKTLSAAELSNLYTMNGTPYGADPENPDLAVGYLNADGHPVSEFYVSIPKAGDYMVEYKASGGWYALFFRSEGPVVLVIGLKDGDVLQGVEVYHSFTFLTEDAALLTTKVGDVHFLFNYGIWEDYNDDVRAAVEYYAAKATVDWWTLE</sequence>
<proteinExistence type="predicted"/>
<evidence type="ECO:0000313" key="3">
    <source>
        <dbReference type="Proteomes" id="UP000030700"/>
    </source>
</evidence>
<dbReference type="STRING" id="1499966.U14_03787"/>
<reference evidence="2 3" key="1">
    <citation type="journal article" date="2015" name="PeerJ">
        <title>First genomic representation of candidate bacterial phylum KSB3 points to enhanced environmental sensing as a trigger of wastewater bulking.</title>
        <authorList>
            <person name="Sekiguchi Y."/>
            <person name="Ohashi A."/>
            <person name="Parks D.H."/>
            <person name="Yamauchi T."/>
            <person name="Tyson G.W."/>
            <person name="Hugenholtz P."/>
        </authorList>
    </citation>
    <scope>NUCLEOTIDE SEQUENCE [LARGE SCALE GENOMIC DNA]</scope>
</reference>
<accession>A0A081BQ70</accession>
<feature type="chain" id="PRO_5001755239" evidence="1">
    <location>
        <begin position="25"/>
        <end position="200"/>
    </location>
</feature>
<dbReference type="AlphaFoldDB" id="A0A081BQ70"/>
<evidence type="ECO:0000313" key="2">
    <source>
        <dbReference type="EMBL" id="GAK52536.1"/>
    </source>
</evidence>